<accession>A0A0F6YIC2</accession>
<organism evidence="3 4">
    <name type="scientific">Sandaracinus amylolyticus</name>
    <dbReference type="NCBI Taxonomy" id="927083"/>
    <lineage>
        <taxon>Bacteria</taxon>
        <taxon>Pseudomonadati</taxon>
        <taxon>Myxococcota</taxon>
        <taxon>Polyangia</taxon>
        <taxon>Polyangiales</taxon>
        <taxon>Sandaracinaceae</taxon>
        <taxon>Sandaracinus</taxon>
    </lineage>
</organism>
<name>A0A0F6YIC2_9BACT</name>
<proteinExistence type="predicted"/>
<dbReference type="KEGG" id="samy:DB32_002090"/>
<protein>
    <recommendedName>
        <fullName evidence="5">Lipoprotein</fullName>
    </recommendedName>
</protein>
<dbReference type="AlphaFoldDB" id="A0A0F6YIC2"/>
<feature type="signal peptide" evidence="2">
    <location>
        <begin position="1"/>
        <end position="25"/>
    </location>
</feature>
<dbReference type="STRING" id="927083.DB32_002090"/>
<keyword evidence="4" id="KW-1185">Reference proteome</keyword>
<reference evidence="3 4" key="1">
    <citation type="submission" date="2015-03" db="EMBL/GenBank/DDBJ databases">
        <title>Genome assembly of Sandaracinus amylolyticus DSM 53668.</title>
        <authorList>
            <person name="Sharma G."/>
            <person name="Subramanian S."/>
        </authorList>
    </citation>
    <scope>NUCLEOTIDE SEQUENCE [LARGE SCALE GENOMIC DNA]</scope>
    <source>
        <strain evidence="3 4">DSM 53668</strain>
    </source>
</reference>
<evidence type="ECO:0008006" key="5">
    <source>
        <dbReference type="Google" id="ProtNLM"/>
    </source>
</evidence>
<sequence>MRRSWPFLGVLIACAACSDPAPAPAPEPIAPAPSAPSGADETTAPMPASWPTDVEDLSTTIEHFESVAACLAQLRAHTPTLAAEALGDLGYDAFFDDACRALDAVHRRDVEACDALSVSTARRGCRRRLAMIAGDPGVCPEDLAIEGREPRCVAWAARDPALCDAETIADRPTCVAVLAGETSRCPPRDRARCEAWVRRYASALGADRVSRAAREPAELHLDVTRVLPPPASGGAPVDQAPITIDLPQLARGVRLRAEGCAHRVILDERGAPDVLSTTRPGLRAELDLPSDAAVPFERAIAPLGASIEITVPRIGRASGGAGTFTITALERALGGALEGTFVAELPLAPGALRVEGRFRTFVRDLDALPSHCPGGTMRD</sequence>
<dbReference type="RefSeq" id="WP_053232229.1">
    <property type="nucleotide sequence ID" value="NZ_CP011125.1"/>
</dbReference>
<dbReference type="EMBL" id="CP011125">
    <property type="protein sequence ID" value="AKF04941.1"/>
    <property type="molecule type" value="Genomic_DNA"/>
</dbReference>
<dbReference type="Proteomes" id="UP000034883">
    <property type="component" value="Chromosome"/>
</dbReference>
<evidence type="ECO:0000256" key="1">
    <source>
        <dbReference type="SAM" id="MobiDB-lite"/>
    </source>
</evidence>
<feature type="region of interest" description="Disordered" evidence="1">
    <location>
        <begin position="25"/>
        <end position="51"/>
    </location>
</feature>
<feature type="compositionally biased region" description="Pro residues" evidence="1">
    <location>
        <begin position="25"/>
        <end position="34"/>
    </location>
</feature>
<evidence type="ECO:0000313" key="3">
    <source>
        <dbReference type="EMBL" id="AKF04941.1"/>
    </source>
</evidence>
<gene>
    <name evidence="3" type="ORF">DB32_002090</name>
</gene>
<feature type="chain" id="PRO_5002512448" description="Lipoprotein" evidence="2">
    <location>
        <begin position="26"/>
        <end position="379"/>
    </location>
</feature>
<dbReference type="OrthoDB" id="9887890at2"/>
<evidence type="ECO:0000256" key="2">
    <source>
        <dbReference type="SAM" id="SignalP"/>
    </source>
</evidence>
<keyword evidence="2" id="KW-0732">Signal</keyword>
<evidence type="ECO:0000313" key="4">
    <source>
        <dbReference type="Proteomes" id="UP000034883"/>
    </source>
</evidence>